<sequence length="172" mass="18759">MDALKQVAQQFGKKLIFTETGFRSMNLNNTSPWEWGEDNFIDEPEQLNMFKAFYKIITDRLDEGWMGGYWLWNYDANQPNPAPDVGYNTDGKLSDALVEQYFKNPQPVAGLKLDGTTSADRLVGGFNYDTLTGGAGNDTLTGNNGGISSSIPAAMAPTPSPISGLCRVTGFA</sequence>
<dbReference type="InterPro" id="IPR001343">
    <property type="entry name" value="Hemolysn_Ca-bd"/>
</dbReference>
<dbReference type="InterPro" id="IPR055151">
    <property type="entry name" value="GH113"/>
</dbReference>
<gene>
    <name evidence="1" type="ORF">ACETIH_04395</name>
</gene>
<evidence type="ECO:0008006" key="3">
    <source>
        <dbReference type="Google" id="ProtNLM"/>
    </source>
</evidence>
<accession>A0ABV6Y3X2</accession>
<protein>
    <recommendedName>
        <fullName evidence="3">GH26 domain-containing protein</fullName>
    </recommendedName>
</protein>
<keyword evidence="2" id="KW-1185">Reference proteome</keyword>
<proteinExistence type="predicted"/>
<evidence type="ECO:0000313" key="1">
    <source>
        <dbReference type="EMBL" id="MFC1455979.1"/>
    </source>
</evidence>
<evidence type="ECO:0000313" key="2">
    <source>
        <dbReference type="Proteomes" id="UP001593940"/>
    </source>
</evidence>
<dbReference type="SUPFAM" id="SSF51445">
    <property type="entry name" value="(Trans)glycosidases"/>
    <property type="match status" value="1"/>
</dbReference>
<dbReference type="InterPro" id="IPR017853">
    <property type="entry name" value="GH"/>
</dbReference>
<dbReference type="RefSeq" id="WP_377028933.1">
    <property type="nucleotide sequence ID" value="NZ_JBHOMY010000010.1"/>
</dbReference>
<dbReference type="SUPFAM" id="SSF51120">
    <property type="entry name" value="beta-Roll"/>
    <property type="match status" value="1"/>
</dbReference>
<dbReference type="InterPro" id="IPR011049">
    <property type="entry name" value="Serralysin-like_metalloprot_C"/>
</dbReference>
<name>A0ABV6Y3X2_9HYPH</name>
<dbReference type="Pfam" id="PF00353">
    <property type="entry name" value="HemolysinCabind"/>
    <property type="match status" value="1"/>
</dbReference>
<reference evidence="1 2" key="1">
    <citation type="submission" date="2024-09" db="EMBL/GenBank/DDBJ databases">
        <title>Nodulacao em especies de Leguminosae Basais da Amazonia e Caracterizacao dos Rizobios e Bacterias Associadas aos Nodulos.</title>
        <authorList>
            <person name="Jambeiro I.C.A."/>
            <person name="Lopes I.S."/>
            <person name="Aguiar E.R.G.R."/>
            <person name="Santos A.F.J."/>
            <person name="Dos Santos J.M.F."/>
            <person name="Gross E."/>
        </authorList>
    </citation>
    <scope>NUCLEOTIDE SEQUENCE [LARGE SCALE GENOMIC DNA]</scope>
    <source>
        <strain evidence="1 2">BRUESC1165</strain>
    </source>
</reference>
<dbReference type="Pfam" id="PF22612">
    <property type="entry name" value="GH113"/>
    <property type="match status" value="1"/>
</dbReference>
<organism evidence="1 2">
    <name type="scientific">Microvirga arabica</name>
    <dbReference type="NCBI Taxonomy" id="1128671"/>
    <lineage>
        <taxon>Bacteria</taxon>
        <taxon>Pseudomonadati</taxon>
        <taxon>Pseudomonadota</taxon>
        <taxon>Alphaproteobacteria</taxon>
        <taxon>Hyphomicrobiales</taxon>
        <taxon>Methylobacteriaceae</taxon>
        <taxon>Microvirga</taxon>
    </lineage>
</organism>
<dbReference type="Gene3D" id="3.20.20.80">
    <property type="entry name" value="Glycosidases"/>
    <property type="match status" value="1"/>
</dbReference>
<comment type="caution">
    <text evidence="1">The sequence shown here is derived from an EMBL/GenBank/DDBJ whole genome shotgun (WGS) entry which is preliminary data.</text>
</comment>
<dbReference type="Proteomes" id="UP001593940">
    <property type="component" value="Unassembled WGS sequence"/>
</dbReference>
<dbReference type="EMBL" id="JBHOMY010000010">
    <property type="protein sequence ID" value="MFC1455979.1"/>
    <property type="molecule type" value="Genomic_DNA"/>
</dbReference>